<dbReference type="Proteomes" id="UP001281761">
    <property type="component" value="Unassembled WGS sequence"/>
</dbReference>
<protein>
    <submittedName>
        <fullName evidence="1">Uncharacterized protein</fullName>
    </submittedName>
</protein>
<name>A0ABQ9Y8P0_9EUKA</name>
<accession>A0ABQ9Y8P0</accession>
<keyword evidence="2" id="KW-1185">Reference proteome</keyword>
<organism evidence="1 2">
    <name type="scientific">Blattamonas nauphoetae</name>
    <dbReference type="NCBI Taxonomy" id="2049346"/>
    <lineage>
        <taxon>Eukaryota</taxon>
        <taxon>Metamonada</taxon>
        <taxon>Preaxostyla</taxon>
        <taxon>Oxymonadida</taxon>
        <taxon>Blattamonas</taxon>
    </lineage>
</organism>
<gene>
    <name evidence="1" type="ORF">BLNAU_5016</name>
</gene>
<reference evidence="1 2" key="1">
    <citation type="journal article" date="2022" name="bioRxiv">
        <title>Genomics of Preaxostyla Flagellates Illuminates Evolutionary Transitions and the Path Towards Mitochondrial Loss.</title>
        <authorList>
            <person name="Novak L.V.F."/>
            <person name="Treitli S.C."/>
            <person name="Pyrih J."/>
            <person name="Halakuc P."/>
            <person name="Pipaliya S.V."/>
            <person name="Vacek V."/>
            <person name="Brzon O."/>
            <person name="Soukal P."/>
            <person name="Eme L."/>
            <person name="Dacks J.B."/>
            <person name="Karnkowska A."/>
            <person name="Elias M."/>
            <person name="Hampl V."/>
        </authorList>
    </citation>
    <scope>NUCLEOTIDE SEQUENCE [LARGE SCALE GENOMIC DNA]</scope>
    <source>
        <strain evidence="1">NAU3</strain>
        <tissue evidence="1">Gut</tissue>
    </source>
</reference>
<comment type="caution">
    <text evidence="1">The sequence shown here is derived from an EMBL/GenBank/DDBJ whole genome shotgun (WGS) entry which is preliminary data.</text>
</comment>
<evidence type="ECO:0000313" key="2">
    <source>
        <dbReference type="Proteomes" id="UP001281761"/>
    </source>
</evidence>
<evidence type="ECO:0000313" key="1">
    <source>
        <dbReference type="EMBL" id="KAK2960133.1"/>
    </source>
</evidence>
<dbReference type="EMBL" id="JARBJD010000025">
    <property type="protein sequence ID" value="KAK2960133.1"/>
    <property type="molecule type" value="Genomic_DNA"/>
</dbReference>
<proteinExistence type="predicted"/>
<sequence length="359" mass="40105">MDDDMLFQSCADATSSGHAPESERILIPEREPFLNFDLNSELSFEDKSAIYNSLVTLVKDEYPFDDALQDRAVRFLKSIEPKPGPFTLATRLITDLVPSSPKPFSGFVESVLALFSSPHKIVVAAALSFLLDTLIMSSRQINLDLVESDLLANVFATVQPHTLPHSENKALIKKLVWIIEYTLNVASPSHLRDLGITAAVDQSDLYEMIFQKVVLPSSQFFIFLISNRLFLNEDLSASSMCLLGAFIRICPFHRPTLEYVFASPIAMAFTSCLSIIEDSTLLWITLFNNHDSQKEWKNEGPEVVQSAKRMIQALISEGFEDALEQRLMNDKNGSYGDGIVDIGHSISQKLGSNVEFTEK</sequence>